<evidence type="ECO:0000259" key="9">
    <source>
        <dbReference type="Pfam" id="PF02254"/>
    </source>
</evidence>
<comment type="subcellular location">
    <subcellularLocation>
        <location evidence="1">Membrane</location>
        <topology evidence="1">Multi-pass membrane protein</topology>
    </subcellularLocation>
</comment>
<evidence type="ECO:0000313" key="10">
    <source>
        <dbReference type="EMBL" id="MEK9500974.1"/>
    </source>
</evidence>
<evidence type="ECO:0000256" key="4">
    <source>
        <dbReference type="ARBA" id="ARBA00022692"/>
    </source>
</evidence>
<feature type="domain" description="Cation/H+ exchanger transmembrane" evidence="8">
    <location>
        <begin position="15"/>
        <end position="376"/>
    </location>
</feature>
<evidence type="ECO:0000256" key="1">
    <source>
        <dbReference type="ARBA" id="ARBA00004141"/>
    </source>
</evidence>
<evidence type="ECO:0000256" key="3">
    <source>
        <dbReference type="ARBA" id="ARBA00022448"/>
    </source>
</evidence>
<proteinExistence type="inferred from homology"/>
<evidence type="ECO:0000259" key="8">
    <source>
        <dbReference type="Pfam" id="PF00999"/>
    </source>
</evidence>
<feature type="transmembrane region" description="Helical" evidence="7">
    <location>
        <begin position="189"/>
        <end position="212"/>
    </location>
</feature>
<evidence type="ECO:0000256" key="7">
    <source>
        <dbReference type="SAM" id="Phobius"/>
    </source>
</evidence>
<dbReference type="InterPro" id="IPR038770">
    <property type="entry name" value="Na+/solute_symporter_sf"/>
</dbReference>
<feature type="transmembrane region" description="Helical" evidence="7">
    <location>
        <begin position="332"/>
        <end position="356"/>
    </location>
</feature>
<protein>
    <submittedName>
        <fullName evidence="10">Cation:proton antiporter</fullName>
    </submittedName>
</protein>
<feature type="transmembrane region" description="Helical" evidence="7">
    <location>
        <begin position="224"/>
        <end position="243"/>
    </location>
</feature>
<sequence length="556" mass="57821">MTDDLLLRDLGLILVAAAGLALVGRRFRVPGIVAYILAGLLLGPATGLVEVHHGDHAEGIALISEVGIALLLFLVGLELSFDTVRSVGRVAVAGGVAQTVVSGTLGSGLAVLLGYPPGTALFLGVALAFSSTVIVVKLLEKRGDLQETYGQVTLGILLVQDLLVIVVLTLVAGLGGGSEGDAMAMAGNLAAAFGGMALLVAVAVVASGRVLPVPFGWIARSPEALLVWSLCLCFLMIVAAQALSLSVELGAFLAGVSLAQLPFNQELRRRVAPLVDFFLAVFFVSLGVSMDPGAAMVAWPAALALIAFVLVGKPLILLLVIPRLGFGERTAVLTGITLGQSSEFSFILAGLGVSAGLIGDDVLALIGLVGLGTMGVSSGLILNSRRIYVRLRALGILRALHTPHEGPRDRERAGGHHGPADDMRDHVVVVGMNTMGRRIVLGLRERGQPTLAVDTDPRKLEAVGEPALLGSAIDLSVLEAAGIRRARLLVSALQIEDANNLLAYRCRSFGVPCAIHAFDRSVVDDLRSIGATHLIESKTAGTRRLGEALREQGVYG</sequence>
<accession>A0ABU9EA48</accession>
<organism evidence="10 11">
    <name type="scientific">Gaopeijia maritima</name>
    <dbReference type="NCBI Taxonomy" id="3119007"/>
    <lineage>
        <taxon>Bacteria</taxon>
        <taxon>Pseudomonadati</taxon>
        <taxon>Gemmatimonadota</taxon>
        <taxon>Longimicrobiia</taxon>
        <taxon>Gaopeijiales</taxon>
        <taxon>Gaopeijiaceae</taxon>
        <taxon>Gaopeijia</taxon>
    </lineage>
</organism>
<dbReference type="Pfam" id="PF00999">
    <property type="entry name" value="Na_H_Exchanger"/>
    <property type="match status" value="1"/>
</dbReference>
<dbReference type="EMBL" id="JBBHLI010000004">
    <property type="protein sequence ID" value="MEK9500974.1"/>
    <property type="molecule type" value="Genomic_DNA"/>
</dbReference>
<evidence type="ECO:0000313" key="11">
    <source>
        <dbReference type="Proteomes" id="UP001484239"/>
    </source>
</evidence>
<gene>
    <name evidence="10" type="ORF">WI372_08300</name>
</gene>
<keyword evidence="3" id="KW-0813">Transport</keyword>
<dbReference type="InterPro" id="IPR003148">
    <property type="entry name" value="RCK_N"/>
</dbReference>
<keyword evidence="4 7" id="KW-0812">Transmembrane</keyword>
<keyword evidence="6 7" id="KW-0472">Membrane</keyword>
<comment type="similarity">
    <text evidence="2">Belongs to the monovalent cation:proton antiporter 2 (CPA2) transporter (TC 2.A.37) family.</text>
</comment>
<dbReference type="PANTHER" id="PTHR42751:SF3">
    <property type="entry name" value="SODIUM_GLUTAMATE SYMPORTER"/>
    <property type="match status" value="1"/>
</dbReference>
<evidence type="ECO:0000256" key="2">
    <source>
        <dbReference type="ARBA" id="ARBA00005551"/>
    </source>
</evidence>
<feature type="transmembrane region" description="Helical" evidence="7">
    <location>
        <begin position="296"/>
        <end position="320"/>
    </location>
</feature>
<keyword evidence="11" id="KW-1185">Reference proteome</keyword>
<feature type="transmembrane region" description="Helical" evidence="7">
    <location>
        <begin position="152"/>
        <end position="177"/>
    </location>
</feature>
<feature type="transmembrane region" description="Helical" evidence="7">
    <location>
        <begin position="60"/>
        <end position="79"/>
    </location>
</feature>
<comment type="caution">
    <text evidence="10">The sequence shown here is derived from an EMBL/GenBank/DDBJ whole genome shotgun (WGS) entry which is preliminary data.</text>
</comment>
<dbReference type="InterPro" id="IPR006153">
    <property type="entry name" value="Cation/H_exchanger_TM"/>
</dbReference>
<evidence type="ECO:0000256" key="6">
    <source>
        <dbReference type="ARBA" id="ARBA00023136"/>
    </source>
</evidence>
<dbReference type="SUPFAM" id="SSF51735">
    <property type="entry name" value="NAD(P)-binding Rossmann-fold domains"/>
    <property type="match status" value="1"/>
</dbReference>
<dbReference type="Proteomes" id="UP001484239">
    <property type="component" value="Unassembled WGS sequence"/>
</dbReference>
<dbReference type="Gene3D" id="3.40.50.720">
    <property type="entry name" value="NAD(P)-binding Rossmann-like Domain"/>
    <property type="match status" value="1"/>
</dbReference>
<feature type="domain" description="RCK N-terminal" evidence="9">
    <location>
        <begin position="427"/>
        <end position="535"/>
    </location>
</feature>
<feature type="transmembrane region" description="Helical" evidence="7">
    <location>
        <begin position="6"/>
        <end position="24"/>
    </location>
</feature>
<dbReference type="InterPro" id="IPR036291">
    <property type="entry name" value="NAD(P)-bd_dom_sf"/>
</dbReference>
<name>A0ABU9EA48_9BACT</name>
<reference evidence="10 11" key="1">
    <citation type="submission" date="2024-02" db="EMBL/GenBank/DDBJ databases">
        <title>A novel Gemmatimonadota bacterium.</title>
        <authorList>
            <person name="Du Z.-J."/>
            <person name="Ye Y.-Q."/>
        </authorList>
    </citation>
    <scope>NUCLEOTIDE SEQUENCE [LARGE SCALE GENOMIC DNA]</scope>
    <source>
        <strain evidence="10 11">DH-20</strain>
    </source>
</reference>
<keyword evidence="5 7" id="KW-1133">Transmembrane helix</keyword>
<feature type="transmembrane region" description="Helical" evidence="7">
    <location>
        <begin position="91"/>
        <end position="115"/>
    </location>
</feature>
<evidence type="ECO:0000256" key="5">
    <source>
        <dbReference type="ARBA" id="ARBA00022989"/>
    </source>
</evidence>
<feature type="transmembrane region" description="Helical" evidence="7">
    <location>
        <begin position="121"/>
        <end position="140"/>
    </location>
</feature>
<dbReference type="Gene3D" id="1.20.1530.20">
    <property type="match status" value="1"/>
</dbReference>
<feature type="transmembrane region" description="Helical" evidence="7">
    <location>
        <begin position="31"/>
        <end position="48"/>
    </location>
</feature>
<dbReference type="Pfam" id="PF02254">
    <property type="entry name" value="TrkA_N"/>
    <property type="match status" value="1"/>
</dbReference>
<dbReference type="RefSeq" id="WP_405276911.1">
    <property type="nucleotide sequence ID" value="NZ_CP144380.1"/>
</dbReference>
<dbReference type="PANTHER" id="PTHR42751">
    <property type="entry name" value="SODIUM/HYDROGEN EXCHANGER FAMILY/TRKA DOMAIN PROTEIN"/>
    <property type="match status" value="1"/>
</dbReference>
<feature type="transmembrane region" description="Helical" evidence="7">
    <location>
        <begin position="362"/>
        <end position="382"/>
    </location>
</feature>